<dbReference type="VEuPathDB" id="FungiDB:I302_01819"/>
<accession>A0A1B9GGY9</accession>
<dbReference type="Gene3D" id="2.130.10.10">
    <property type="entry name" value="YVTN repeat-like/Quinoprotein amine dehydrogenase"/>
    <property type="match status" value="1"/>
</dbReference>
<organism evidence="2">
    <name type="scientific">Kwoniella bestiolae CBS 10118</name>
    <dbReference type="NCBI Taxonomy" id="1296100"/>
    <lineage>
        <taxon>Eukaryota</taxon>
        <taxon>Fungi</taxon>
        <taxon>Dikarya</taxon>
        <taxon>Basidiomycota</taxon>
        <taxon>Agaricomycotina</taxon>
        <taxon>Tremellomycetes</taxon>
        <taxon>Tremellales</taxon>
        <taxon>Cryptococcaceae</taxon>
        <taxon>Kwoniella</taxon>
    </lineage>
</organism>
<dbReference type="STRING" id="1296100.A0A1B9GGY9"/>
<dbReference type="SUPFAM" id="SSF75011">
    <property type="entry name" value="3-carboxy-cis,cis-mucoante lactonizing enzyme"/>
    <property type="match status" value="1"/>
</dbReference>
<name>A0A1B9GGY9_9TREE</name>
<reference evidence="3" key="2">
    <citation type="submission" date="2013-07" db="EMBL/GenBank/DDBJ databases">
        <authorList>
            <consortium name="The Broad Institute Genome Sequencing Platform"/>
            <person name="Cuomo C."/>
            <person name="Litvintseva A."/>
            <person name="Chen Y."/>
            <person name="Heitman J."/>
            <person name="Sun S."/>
            <person name="Springer D."/>
            <person name="Dromer F."/>
            <person name="Young S.K."/>
            <person name="Zeng Q."/>
            <person name="Gargeya S."/>
            <person name="Fitzgerald M."/>
            <person name="Abouelleil A."/>
            <person name="Alvarado L."/>
            <person name="Berlin A.M."/>
            <person name="Chapman S.B."/>
            <person name="Dewar J."/>
            <person name="Goldberg J."/>
            <person name="Griggs A."/>
            <person name="Gujja S."/>
            <person name="Hansen M."/>
            <person name="Howarth C."/>
            <person name="Imamovic A."/>
            <person name="Larimer J."/>
            <person name="McCowan C."/>
            <person name="Murphy C."/>
            <person name="Pearson M."/>
            <person name="Priest M."/>
            <person name="Roberts A."/>
            <person name="Saif S."/>
            <person name="Shea T."/>
            <person name="Sykes S."/>
            <person name="Wortman J."/>
            <person name="Nusbaum C."/>
            <person name="Birren B."/>
        </authorList>
    </citation>
    <scope>NUCLEOTIDE SEQUENCE</scope>
    <source>
        <strain evidence="3">CBS 10118</strain>
    </source>
</reference>
<reference evidence="3" key="4">
    <citation type="submission" date="2024-02" db="EMBL/GenBank/DDBJ databases">
        <title>Comparative genomics of Cryptococcus and Kwoniella reveals pathogenesis evolution and contrasting modes of karyotype evolution via chromosome fusion or intercentromeric recombination.</title>
        <authorList>
            <person name="Coelho M.A."/>
            <person name="David-Palma M."/>
            <person name="Shea T."/>
            <person name="Bowers K."/>
            <person name="McGinley-Smith S."/>
            <person name="Mohammad A.W."/>
            <person name="Gnirke A."/>
            <person name="Yurkov A.M."/>
            <person name="Nowrousian M."/>
            <person name="Sun S."/>
            <person name="Cuomo C.A."/>
            <person name="Heitman J."/>
        </authorList>
    </citation>
    <scope>NUCLEOTIDE SEQUENCE</scope>
    <source>
        <strain evidence="3">CBS 10118</strain>
    </source>
</reference>
<dbReference type="PANTHER" id="PTHR30344:SF7">
    <property type="entry name" value="DUF2415 DOMAIN-CONTAINING PROTEIN"/>
    <property type="match status" value="1"/>
</dbReference>
<dbReference type="EMBL" id="CP144541">
    <property type="protein sequence ID" value="WVW81128.1"/>
    <property type="molecule type" value="Genomic_DNA"/>
</dbReference>
<dbReference type="Pfam" id="PF10282">
    <property type="entry name" value="Lactonase"/>
    <property type="match status" value="1"/>
</dbReference>
<dbReference type="OrthoDB" id="9972196at2759"/>
<dbReference type="InterPro" id="IPR015943">
    <property type="entry name" value="WD40/YVTN_repeat-like_dom_sf"/>
</dbReference>
<dbReference type="RefSeq" id="XP_019051370.1">
    <property type="nucleotide sequence ID" value="XM_019188492.1"/>
</dbReference>
<keyword evidence="4" id="KW-1185">Reference proteome</keyword>
<dbReference type="InterPro" id="IPR050282">
    <property type="entry name" value="Cycloisomerase_2"/>
</dbReference>
<reference evidence="2" key="1">
    <citation type="submission" date="2013-07" db="EMBL/GenBank/DDBJ databases">
        <title>The Genome Sequence of Cryptococcus bestiolae CBS10118.</title>
        <authorList>
            <consortium name="The Broad Institute Genome Sequencing Platform"/>
            <person name="Cuomo C."/>
            <person name="Litvintseva A."/>
            <person name="Chen Y."/>
            <person name="Heitman J."/>
            <person name="Sun S."/>
            <person name="Springer D."/>
            <person name="Dromer F."/>
            <person name="Young S.K."/>
            <person name="Zeng Q."/>
            <person name="Gargeya S."/>
            <person name="Fitzgerald M."/>
            <person name="Abouelleil A."/>
            <person name="Alvarado L."/>
            <person name="Berlin A.M."/>
            <person name="Chapman S.B."/>
            <person name="Dewar J."/>
            <person name="Goldberg J."/>
            <person name="Griggs A."/>
            <person name="Gujja S."/>
            <person name="Hansen M."/>
            <person name="Howarth C."/>
            <person name="Imamovic A."/>
            <person name="Larimer J."/>
            <person name="McCowan C."/>
            <person name="Murphy C."/>
            <person name="Pearson M."/>
            <person name="Priest M."/>
            <person name="Roberts A."/>
            <person name="Saif S."/>
            <person name="Shea T."/>
            <person name="Sykes S."/>
            <person name="Wortman J."/>
            <person name="Nusbaum C."/>
            <person name="Birren B."/>
        </authorList>
    </citation>
    <scope>NUCLEOTIDE SEQUENCE [LARGE SCALE GENOMIC DNA]</scope>
    <source>
        <strain evidence="2">CBS 10118</strain>
    </source>
</reference>
<protein>
    <recommendedName>
        <fullName evidence="5">Isomerase YbhE</fullName>
    </recommendedName>
</protein>
<evidence type="ECO:0000313" key="3">
    <source>
        <dbReference type="EMBL" id="WVW81128.1"/>
    </source>
</evidence>
<evidence type="ECO:0000313" key="2">
    <source>
        <dbReference type="EMBL" id="OCF30300.1"/>
    </source>
</evidence>
<proteinExistence type="inferred from homology"/>
<evidence type="ECO:0000313" key="4">
    <source>
        <dbReference type="Proteomes" id="UP000092730"/>
    </source>
</evidence>
<gene>
    <name evidence="2" type="ORF">I302_01819</name>
    <name evidence="3" type="ORF">I302_103119</name>
</gene>
<evidence type="ECO:0008006" key="5">
    <source>
        <dbReference type="Google" id="ProtNLM"/>
    </source>
</evidence>
<evidence type="ECO:0000256" key="1">
    <source>
        <dbReference type="ARBA" id="ARBA00005564"/>
    </source>
</evidence>
<dbReference type="EMBL" id="KI894018">
    <property type="protein sequence ID" value="OCF30300.1"/>
    <property type="molecule type" value="Genomic_DNA"/>
</dbReference>
<reference evidence="2" key="3">
    <citation type="submission" date="2014-01" db="EMBL/GenBank/DDBJ databases">
        <title>Evolution of pathogenesis and genome organization in the Tremellales.</title>
        <authorList>
            <person name="Cuomo C."/>
            <person name="Litvintseva A."/>
            <person name="Heitman J."/>
            <person name="Chen Y."/>
            <person name="Sun S."/>
            <person name="Springer D."/>
            <person name="Dromer F."/>
            <person name="Young S."/>
            <person name="Zeng Q."/>
            <person name="Chapman S."/>
            <person name="Gujja S."/>
            <person name="Saif S."/>
            <person name="Birren B."/>
        </authorList>
    </citation>
    <scope>NUCLEOTIDE SEQUENCE</scope>
    <source>
        <strain evidence="2">CBS 10118</strain>
    </source>
</reference>
<dbReference type="AlphaFoldDB" id="A0A1B9GGY9"/>
<dbReference type="GO" id="GO:0017057">
    <property type="term" value="F:6-phosphogluconolactonase activity"/>
    <property type="evidence" value="ECO:0007669"/>
    <property type="project" value="TreeGrafter"/>
</dbReference>
<dbReference type="GeneID" id="30206218"/>
<dbReference type="PANTHER" id="PTHR30344">
    <property type="entry name" value="6-PHOSPHOGLUCONOLACTONASE-RELATED"/>
    <property type="match status" value="1"/>
</dbReference>
<dbReference type="Proteomes" id="UP000092730">
    <property type="component" value="Chromosome 1"/>
</dbReference>
<sequence length="379" mass="41780">MIHKLLASGSRPTYAVLTFDTSSQSLELIKESPAPPNSSWLEQPRVKRHIDGKQLVYADSEDNGLVFALEIDDQGHVSVRGERKTHGETAHVHCLKDGSGVVSSNYIGGTVIFHPIEPSTGLLIAESDSVPLGFPYPYQNQEPPNKDRQEANHLHQVIEHEGGKLYCPDLGADRIWIIERREASGLEMTGWLQCPAGSGPRHAVISADGSHLYAIGEMSHNVFAFDLNDKSLPLDPIPHFSVNIIPPTVPFSHQALMDSAEILLHPIFSGTMYVSNRWELRIQERESHLAALSERQTGDAIAIILLSQGGTEVDRIVHVRTGSDVIRGMQITPDGKYAAVGGQEGGGIEIYEIRGPRGEEWVKVAEEKFIKGIKDFLWL</sequence>
<dbReference type="InterPro" id="IPR019405">
    <property type="entry name" value="Lactonase_7-beta_prop"/>
</dbReference>
<dbReference type="KEGG" id="kbi:30206218"/>
<comment type="similarity">
    <text evidence="1">Belongs to the cycloisomerase 2 family.</text>
</comment>